<dbReference type="EMBL" id="BLXX01000004">
    <property type="protein sequence ID" value="GFO59514.1"/>
    <property type="molecule type" value="Genomic_DNA"/>
</dbReference>
<accession>A0A6V8MHW9</accession>
<feature type="signal peptide" evidence="1">
    <location>
        <begin position="1"/>
        <end position="21"/>
    </location>
</feature>
<dbReference type="AlphaFoldDB" id="A0A6V8MHW9"/>
<name>A0A6V8MHW9_9BACT</name>
<organism evidence="2 3">
    <name type="scientific">Geomonas silvestris</name>
    <dbReference type="NCBI Taxonomy" id="2740184"/>
    <lineage>
        <taxon>Bacteria</taxon>
        <taxon>Pseudomonadati</taxon>
        <taxon>Thermodesulfobacteriota</taxon>
        <taxon>Desulfuromonadia</taxon>
        <taxon>Geobacterales</taxon>
        <taxon>Geobacteraceae</taxon>
        <taxon>Geomonas</taxon>
    </lineage>
</organism>
<dbReference type="Proteomes" id="UP000556026">
    <property type="component" value="Unassembled WGS sequence"/>
</dbReference>
<evidence type="ECO:0000256" key="1">
    <source>
        <dbReference type="SAM" id="SignalP"/>
    </source>
</evidence>
<evidence type="ECO:0000313" key="3">
    <source>
        <dbReference type="Proteomes" id="UP000556026"/>
    </source>
</evidence>
<protein>
    <submittedName>
        <fullName evidence="2">Uncharacterized protein</fullName>
    </submittedName>
</protein>
<dbReference type="RefSeq" id="WP_183354337.1">
    <property type="nucleotide sequence ID" value="NZ_BLXX01000004.1"/>
</dbReference>
<comment type="caution">
    <text evidence="2">The sequence shown here is derived from an EMBL/GenBank/DDBJ whole genome shotgun (WGS) entry which is preliminary data.</text>
</comment>
<feature type="chain" id="PRO_5027544339" evidence="1">
    <location>
        <begin position="22"/>
        <end position="88"/>
    </location>
</feature>
<evidence type="ECO:0000313" key="2">
    <source>
        <dbReference type="EMBL" id="GFO59514.1"/>
    </source>
</evidence>
<keyword evidence="1" id="KW-0732">Signal</keyword>
<reference evidence="3" key="1">
    <citation type="submission" date="2020-06" db="EMBL/GenBank/DDBJ databases">
        <title>Draft genomic sequence of Geomonas sp. Red330.</title>
        <authorList>
            <person name="Itoh H."/>
            <person name="Zhenxing X."/>
            <person name="Ushijima N."/>
            <person name="Masuda Y."/>
            <person name="Shiratori Y."/>
            <person name="Senoo K."/>
        </authorList>
    </citation>
    <scope>NUCLEOTIDE SEQUENCE [LARGE SCALE GENOMIC DNA]</scope>
    <source>
        <strain evidence="3">Red330</strain>
    </source>
</reference>
<sequence length="88" mass="9997">MFRIVVALLLGQLLAWGTAFAEDFGECRTRCETENTDCVNRPPAQDPDLQAAQLEQCERYLRICYAECENPKPTEPPTLENNPNVIVR</sequence>
<gene>
    <name evidence="2" type="ORF">GMST_18390</name>
</gene>
<keyword evidence="3" id="KW-1185">Reference proteome</keyword>
<proteinExistence type="predicted"/>